<protein>
    <submittedName>
        <fullName evidence="1">Uncharacterized protein</fullName>
    </submittedName>
</protein>
<reference evidence="1" key="1">
    <citation type="submission" date="2014-11" db="EMBL/GenBank/DDBJ databases">
        <authorList>
            <person name="Amaro Gonzalez C."/>
        </authorList>
    </citation>
    <scope>NUCLEOTIDE SEQUENCE</scope>
</reference>
<accession>A0A0E9PNK6</accession>
<name>A0A0E9PNK6_ANGAN</name>
<reference evidence="1" key="2">
    <citation type="journal article" date="2015" name="Fish Shellfish Immunol.">
        <title>Early steps in the European eel (Anguilla anguilla)-Vibrio vulnificus interaction in the gills: Role of the RtxA13 toxin.</title>
        <authorList>
            <person name="Callol A."/>
            <person name="Pajuelo D."/>
            <person name="Ebbesson L."/>
            <person name="Teles M."/>
            <person name="MacKenzie S."/>
            <person name="Amaro C."/>
        </authorList>
    </citation>
    <scope>NUCLEOTIDE SEQUENCE</scope>
</reference>
<organism evidence="1">
    <name type="scientific">Anguilla anguilla</name>
    <name type="common">European freshwater eel</name>
    <name type="synonym">Muraena anguilla</name>
    <dbReference type="NCBI Taxonomy" id="7936"/>
    <lineage>
        <taxon>Eukaryota</taxon>
        <taxon>Metazoa</taxon>
        <taxon>Chordata</taxon>
        <taxon>Craniata</taxon>
        <taxon>Vertebrata</taxon>
        <taxon>Euteleostomi</taxon>
        <taxon>Actinopterygii</taxon>
        <taxon>Neopterygii</taxon>
        <taxon>Teleostei</taxon>
        <taxon>Anguilliformes</taxon>
        <taxon>Anguillidae</taxon>
        <taxon>Anguilla</taxon>
    </lineage>
</organism>
<dbReference type="EMBL" id="GBXM01102725">
    <property type="protein sequence ID" value="JAH05852.1"/>
    <property type="molecule type" value="Transcribed_RNA"/>
</dbReference>
<evidence type="ECO:0000313" key="1">
    <source>
        <dbReference type="EMBL" id="JAH05852.1"/>
    </source>
</evidence>
<sequence length="28" mass="3047">MSPELSIGFVFHKILTFHSAILTAAVCL</sequence>
<proteinExistence type="predicted"/>
<dbReference type="AlphaFoldDB" id="A0A0E9PNK6"/>